<feature type="region of interest" description="Disordered" evidence="1">
    <location>
        <begin position="1"/>
        <end position="71"/>
    </location>
</feature>
<gene>
    <name evidence="2" type="ORF">KSP39_PZI001087</name>
</gene>
<evidence type="ECO:0000256" key="1">
    <source>
        <dbReference type="SAM" id="MobiDB-lite"/>
    </source>
</evidence>
<dbReference type="EMBL" id="JBBWWQ010000001">
    <property type="protein sequence ID" value="KAK8957691.1"/>
    <property type="molecule type" value="Genomic_DNA"/>
</dbReference>
<protein>
    <submittedName>
        <fullName evidence="2">Uncharacterized protein</fullName>
    </submittedName>
</protein>
<feature type="compositionally biased region" description="Basic residues" evidence="1">
    <location>
        <begin position="125"/>
        <end position="141"/>
    </location>
</feature>
<feature type="region of interest" description="Disordered" evidence="1">
    <location>
        <begin position="101"/>
        <end position="157"/>
    </location>
</feature>
<keyword evidence="3" id="KW-1185">Reference proteome</keyword>
<evidence type="ECO:0000313" key="3">
    <source>
        <dbReference type="Proteomes" id="UP001418222"/>
    </source>
</evidence>
<sequence>MKPQQKVKDGNAQPQAQNMGKMQWRTVIKPGAGSIPQGGNDLDKSMPDARNLPNPATSKAHDTMEDARHEEVCQETNVPIQNNKNFIRGESSKVNQIHTDKETLQVNPNQDMELNEDCPADVNRKSRSPARTARTRSKSRARSLVVDGDKQAGSSPA</sequence>
<organism evidence="2 3">
    <name type="scientific">Platanthera zijinensis</name>
    <dbReference type="NCBI Taxonomy" id="2320716"/>
    <lineage>
        <taxon>Eukaryota</taxon>
        <taxon>Viridiplantae</taxon>
        <taxon>Streptophyta</taxon>
        <taxon>Embryophyta</taxon>
        <taxon>Tracheophyta</taxon>
        <taxon>Spermatophyta</taxon>
        <taxon>Magnoliopsida</taxon>
        <taxon>Liliopsida</taxon>
        <taxon>Asparagales</taxon>
        <taxon>Orchidaceae</taxon>
        <taxon>Orchidoideae</taxon>
        <taxon>Orchideae</taxon>
        <taxon>Orchidinae</taxon>
        <taxon>Platanthera</taxon>
    </lineage>
</organism>
<proteinExistence type="predicted"/>
<reference evidence="2 3" key="1">
    <citation type="journal article" date="2022" name="Nat. Plants">
        <title>Genomes of leafy and leafless Platanthera orchids illuminate the evolution of mycoheterotrophy.</title>
        <authorList>
            <person name="Li M.H."/>
            <person name="Liu K.W."/>
            <person name="Li Z."/>
            <person name="Lu H.C."/>
            <person name="Ye Q.L."/>
            <person name="Zhang D."/>
            <person name="Wang J.Y."/>
            <person name="Li Y.F."/>
            <person name="Zhong Z.M."/>
            <person name="Liu X."/>
            <person name="Yu X."/>
            <person name="Liu D.K."/>
            <person name="Tu X.D."/>
            <person name="Liu B."/>
            <person name="Hao Y."/>
            <person name="Liao X.Y."/>
            <person name="Jiang Y.T."/>
            <person name="Sun W.H."/>
            <person name="Chen J."/>
            <person name="Chen Y.Q."/>
            <person name="Ai Y."/>
            <person name="Zhai J.W."/>
            <person name="Wu S.S."/>
            <person name="Zhou Z."/>
            <person name="Hsiao Y.Y."/>
            <person name="Wu W.L."/>
            <person name="Chen Y.Y."/>
            <person name="Lin Y.F."/>
            <person name="Hsu J.L."/>
            <person name="Li C.Y."/>
            <person name="Wang Z.W."/>
            <person name="Zhao X."/>
            <person name="Zhong W.Y."/>
            <person name="Ma X.K."/>
            <person name="Ma L."/>
            <person name="Huang J."/>
            <person name="Chen G.Z."/>
            <person name="Huang M.Z."/>
            <person name="Huang L."/>
            <person name="Peng D.H."/>
            <person name="Luo Y.B."/>
            <person name="Zou S.Q."/>
            <person name="Chen S.P."/>
            <person name="Lan S."/>
            <person name="Tsai W.C."/>
            <person name="Van de Peer Y."/>
            <person name="Liu Z.J."/>
        </authorList>
    </citation>
    <scope>NUCLEOTIDE SEQUENCE [LARGE SCALE GENOMIC DNA]</scope>
    <source>
        <strain evidence="2">Lor287</strain>
    </source>
</reference>
<name>A0AAP0GGC8_9ASPA</name>
<dbReference type="AlphaFoldDB" id="A0AAP0GGC8"/>
<evidence type="ECO:0000313" key="2">
    <source>
        <dbReference type="EMBL" id="KAK8957691.1"/>
    </source>
</evidence>
<dbReference type="Proteomes" id="UP001418222">
    <property type="component" value="Unassembled WGS sequence"/>
</dbReference>
<feature type="compositionally biased region" description="Basic and acidic residues" evidence="1">
    <location>
        <begin position="59"/>
        <end position="71"/>
    </location>
</feature>
<comment type="caution">
    <text evidence="2">The sequence shown here is derived from an EMBL/GenBank/DDBJ whole genome shotgun (WGS) entry which is preliminary data.</text>
</comment>
<accession>A0AAP0GGC8</accession>